<proteinExistence type="inferred from homology"/>
<evidence type="ECO:0000256" key="2">
    <source>
        <dbReference type="RuleBase" id="RU003749"/>
    </source>
</evidence>
<organism evidence="4 5">
    <name type="scientific">Nitratidesulfovibrio vulgaris (strain DP4)</name>
    <name type="common">Desulfovibrio vulgaris</name>
    <dbReference type="NCBI Taxonomy" id="391774"/>
    <lineage>
        <taxon>Bacteria</taxon>
        <taxon>Pseudomonadati</taxon>
        <taxon>Thermodesulfobacteriota</taxon>
        <taxon>Desulfovibrionia</taxon>
        <taxon>Desulfovibrionales</taxon>
        <taxon>Desulfovibrionaceae</taxon>
        <taxon>Nitratidesulfovibrio</taxon>
    </lineage>
</organism>
<protein>
    <recommendedName>
        <fullName evidence="2">Anti-sigma factor antagonist</fullName>
    </recommendedName>
</protein>
<dbReference type="PANTHER" id="PTHR33495:SF14">
    <property type="entry name" value="ANTI-SIGMA FACTOR ANTAGONIST"/>
    <property type="match status" value="1"/>
</dbReference>
<name>A0A0H3A7P3_NITV4</name>
<dbReference type="AlphaFoldDB" id="A0A0H3A7P3"/>
<sequence length="109" mass="11623">MDITCTLSNNRALVGLSGRMDAVTAPAFEQHCESLITQGTTAVIADMSGLEYISSAGLRSILSSAKKLRTAGGNLSFCGMTGMVDEVFRVSGFFKMFRVFATKDEALAE</sequence>
<evidence type="ECO:0000313" key="5">
    <source>
        <dbReference type="Proteomes" id="UP000009173"/>
    </source>
</evidence>
<dbReference type="HOGENOM" id="CLU_115403_9_2_7"/>
<dbReference type="Pfam" id="PF01740">
    <property type="entry name" value="STAS"/>
    <property type="match status" value="1"/>
</dbReference>
<evidence type="ECO:0000256" key="1">
    <source>
        <dbReference type="ARBA" id="ARBA00009013"/>
    </source>
</evidence>
<feature type="domain" description="STAS" evidence="3">
    <location>
        <begin position="1"/>
        <end position="109"/>
    </location>
</feature>
<evidence type="ECO:0000313" key="4">
    <source>
        <dbReference type="EMBL" id="ABM28198.1"/>
    </source>
</evidence>
<dbReference type="KEGG" id="dvl:Dvul_1178"/>
<dbReference type="PROSITE" id="PS50801">
    <property type="entry name" value="STAS"/>
    <property type="match status" value="1"/>
</dbReference>
<dbReference type="EMBL" id="CP000527">
    <property type="protein sequence ID" value="ABM28198.1"/>
    <property type="molecule type" value="Genomic_DNA"/>
</dbReference>
<dbReference type="Proteomes" id="UP000009173">
    <property type="component" value="Chromosome"/>
</dbReference>
<reference evidence="5" key="1">
    <citation type="journal article" date="2009" name="Environ. Microbiol.">
        <title>Contribution of mobile genetic elements to Desulfovibrio vulgaris genome plasticity.</title>
        <authorList>
            <person name="Walker C.B."/>
            <person name="Stolyar S."/>
            <person name="Chivian D."/>
            <person name="Pinel N."/>
            <person name="Gabster J.A."/>
            <person name="Dehal P.S."/>
            <person name="He Z."/>
            <person name="Yang Z.K."/>
            <person name="Yen H.C."/>
            <person name="Zhou J."/>
            <person name="Wall J.D."/>
            <person name="Hazen T.C."/>
            <person name="Arkin A.P."/>
            <person name="Stahl D.A."/>
        </authorList>
    </citation>
    <scope>NUCLEOTIDE SEQUENCE [LARGE SCALE GENOMIC DNA]</scope>
    <source>
        <strain evidence="5">DP4</strain>
    </source>
</reference>
<dbReference type="NCBIfam" id="TIGR00377">
    <property type="entry name" value="ant_ant_sig"/>
    <property type="match status" value="1"/>
</dbReference>
<dbReference type="SMR" id="A0A0H3A7P3"/>
<dbReference type="SUPFAM" id="SSF52091">
    <property type="entry name" value="SpoIIaa-like"/>
    <property type="match status" value="1"/>
</dbReference>
<dbReference type="RefSeq" id="WP_010939281.1">
    <property type="nucleotide sequence ID" value="NC_008751.1"/>
</dbReference>
<dbReference type="InterPro" id="IPR036513">
    <property type="entry name" value="STAS_dom_sf"/>
</dbReference>
<dbReference type="CDD" id="cd07043">
    <property type="entry name" value="STAS_anti-anti-sigma_factors"/>
    <property type="match status" value="1"/>
</dbReference>
<dbReference type="GO" id="GO:0043856">
    <property type="term" value="F:anti-sigma factor antagonist activity"/>
    <property type="evidence" value="ECO:0007669"/>
    <property type="project" value="InterPro"/>
</dbReference>
<evidence type="ECO:0000259" key="3">
    <source>
        <dbReference type="PROSITE" id="PS50801"/>
    </source>
</evidence>
<dbReference type="InterPro" id="IPR003658">
    <property type="entry name" value="Anti-sigma_ant"/>
</dbReference>
<accession>A0A0H3A7P3</accession>
<dbReference type="InterPro" id="IPR002645">
    <property type="entry name" value="STAS_dom"/>
</dbReference>
<gene>
    <name evidence="4" type="ordered locus">Dvul_1178</name>
</gene>
<dbReference type="Gene3D" id="3.30.750.24">
    <property type="entry name" value="STAS domain"/>
    <property type="match status" value="1"/>
</dbReference>
<dbReference type="PANTHER" id="PTHR33495">
    <property type="entry name" value="ANTI-SIGMA FACTOR ANTAGONIST TM_1081-RELATED-RELATED"/>
    <property type="match status" value="1"/>
</dbReference>
<comment type="similarity">
    <text evidence="1 2">Belongs to the anti-sigma-factor antagonist family.</text>
</comment>